<sequence>MYFYAARQPILDKDKNLFAYELLFRDSIDNVFPDIDGDEATTKMIEASKFNLGIGEFTGNKPAFINFTLETLSLGYANMLTTDEVVVEILETVKPGKKLLAICKDLYEQGYTLALDDYEHQKVWVHFFPYIKIIKIDWKISTIEEIKEVKQAIVNFPDIKLLAEKVETYDEYNQALELGFELFQGFFFAKPEMIKTKSLSPSQIAMAELLYETSKPELDLISITAVFERDVTLSYKLLRYVNSAIFRRSNEISSIKQALVTLGSQELKRFLGLMFAINVNPDKPSELINSAMARAKFCELVAKDISAPIDSSIAFLTGLLSLIDAILDEKLETVLEKLPLSQEIKDPLLTKKGVLAELIQLLEFIEHAQWDKTTIVMKKLGIAKEKVIKDYNQALSWADEQSQMTNGK</sequence>
<dbReference type="PANTHER" id="PTHR33525">
    <property type="match status" value="1"/>
</dbReference>
<dbReference type="Proteomes" id="UP000321917">
    <property type="component" value="Unassembled WGS sequence"/>
</dbReference>
<dbReference type="InterPro" id="IPR014408">
    <property type="entry name" value="dGMP_Pdiesterase_EAL/HD-GYP"/>
</dbReference>
<dbReference type="InterPro" id="IPR052340">
    <property type="entry name" value="RNase_Y/CdgJ"/>
</dbReference>
<dbReference type="SUPFAM" id="SSF141868">
    <property type="entry name" value="EAL domain-like"/>
    <property type="match status" value="1"/>
</dbReference>
<dbReference type="Gene3D" id="3.20.20.450">
    <property type="entry name" value="EAL domain"/>
    <property type="match status" value="1"/>
</dbReference>
<dbReference type="Pfam" id="PF00563">
    <property type="entry name" value="EAL"/>
    <property type="match status" value="1"/>
</dbReference>
<dbReference type="EMBL" id="VOLR01000004">
    <property type="protein sequence ID" value="TWX62185.1"/>
    <property type="molecule type" value="Genomic_DNA"/>
</dbReference>
<dbReference type="AlphaFoldDB" id="A0A5C6QP89"/>
<evidence type="ECO:0000313" key="2">
    <source>
        <dbReference type="EMBL" id="TWX62185.1"/>
    </source>
</evidence>
<accession>A0A5C6QP89</accession>
<dbReference type="InterPro" id="IPR013976">
    <property type="entry name" value="HDOD"/>
</dbReference>
<dbReference type="InterPro" id="IPR001633">
    <property type="entry name" value="EAL_dom"/>
</dbReference>
<keyword evidence="4" id="KW-1185">Reference proteome</keyword>
<gene>
    <name evidence="2" type="ORF">ESZ26_04235</name>
    <name evidence="3" type="ORF">ESZ27_03490</name>
</gene>
<dbReference type="PANTHER" id="PTHR33525:SF4">
    <property type="entry name" value="CYCLIC DI-GMP PHOSPHODIESTERASE CDGJ"/>
    <property type="match status" value="1"/>
</dbReference>
<reference evidence="3 5" key="1">
    <citation type="submission" date="2019-07" db="EMBL/GenBank/DDBJ databases">
        <title>Genomes of sea-ice associated Colwellia species.</title>
        <authorList>
            <person name="Bowman J.P."/>
        </authorList>
    </citation>
    <scope>NUCLEOTIDE SEQUENCE [LARGE SCALE GENOMIC DNA]</scope>
    <source>
        <strain evidence="2 4">ACAM 607</strain>
        <strain evidence="3 5">IC036</strain>
    </source>
</reference>
<organism evidence="3 5">
    <name type="scientific">Colwellia hornerae</name>
    <dbReference type="NCBI Taxonomy" id="89402"/>
    <lineage>
        <taxon>Bacteria</taxon>
        <taxon>Pseudomonadati</taxon>
        <taxon>Pseudomonadota</taxon>
        <taxon>Gammaproteobacteria</taxon>
        <taxon>Alteromonadales</taxon>
        <taxon>Colwelliaceae</taxon>
        <taxon>Colwellia</taxon>
    </lineage>
</organism>
<evidence type="ECO:0000313" key="4">
    <source>
        <dbReference type="Proteomes" id="UP000321525"/>
    </source>
</evidence>
<dbReference type="OrthoDB" id="9804751at2"/>
<dbReference type="PROSITE" id="PS51833">
    <property type="entry name" value="HDOD"/>
    <property type="match status" value="1"/>
</dbReference>
<dbReference type="SUPFAM" id="SSF109604">
    <property type="entry name" value="HD-domain/PDEase-like"/>
    <property type="match status" value="1"/>
</dbReference>
<evidence type="ECO:0000313" key="5">
    <source>
        <dbReference type="Proteomes" id="UP000321917"/>
    </source>
</evidence>
<dbReference type="RefSeq" id="WP_146798316.1">
    <property type="nucleotide sequence ID" value="NZ_VOLP01000005.1"/>
</dbReference>
<dbReference type="Pfam" id="PF08668">
    <property type="entry name" value="HDOD"/>
    <property type="match status" value="1"/>
</dbReference>
<evidence type="ECO:0000259" key="1">
    <source>
        <dbReference type="PROSITE" id="PS51833"/>
    </source>
</evidence>
<proteinExistence type="predicted"/>
<evidence type="ECO:0000313" key="3">
    <source>
        <dbReference type="EMBL" id="TWX70587.1"/>
    </source>
</evidence>
<name>A0A5C6QP89_9GAMM</name>
<dbReference type="InterPro" id="IPR035919">
    <property type="entry name" value="EAL_sf"/>
</dbReference>
<dbReference type="Proteomes" id="UP000321525">
    <property type="component" value="Unassembled WGS sequence"/>
</dbReference>
<dbReference type="Gene3D" id="1.10.3210.10">
    <property type="entry name" value="Hypothetical protein af1432"/>
    <property type="match status" value="1"/>
</dbReference>
<protein>
    <submittedName>
        <fullName evidence="3">HDOD domain-containing protein</fullName>
    </submittedName>
</protein>
<feature type="domain" description="HDOD" evidence="1">
    <location>
        <begin position="199"/>
        <end position="386"/>
    </location>
</feature>
<dbReference type="PIRSF" id="PIRSF003180">
    <property type="entry name" value="DiGMPpdiest_YuxH"/>
    <property type="match status" value="1"/>
</dbReference>
<comment type="caution">
    <text evidence="3">The sequence shown here is derived from an EMBL/GenBank/DDBJ whole genome shotgun (WGS) entry which is preliminary data.</text>
</comment>
<dbReference type="EMBL" id="VOLQ01000004">
    <property type="protein sequence ID" value="TWX70587.1"/>
    <property type="molecule type" value="Genomic_DNA"/>
</dbReference>